<evidence type="ECO:0000259" key="2">
    <source>
        <dbReference type="Pfam" id="PF05378"/>
    </source>
</evidence>
<dbReference type="AlphaFoldDB" id="A0A445MV86"/>
<dbReference type="GO" id="GO:0006749">
    <property type="term" value="P:glutathione metabolic process"/>
    <property type="evidence" value="ECO:0007669"/>
    <property type="project" value="TreeGrafter"/>
</dbReference>
<dbReference type="InterPro" id="IPR045079">
    <property type="entry name" value="Oxoprolinase-like"/>
</dbReference>
<dbReference type="GO" id="GO:0005829">
    <property type="term" value="C:cytosol"/>
    <property type="evidence" value="ECO:0007669"/>
    <property type="project" value="TreeGrafter"/>
</dbReference>
<feature type="domain" description="Hydantoinase A/oxoprolinase" evidence="1">
    <location>
        <begin position="194"/>
        <end position="379"/>
    </location>
</feature>
<reference evidence="3" key="1">
    <citation type="submission" date="2018-01" db="EMBL/GenBank/DDBJ databases">
        <authorList>
            <person name="Regsiter A."/>
            <person name="William W."/>
        </authorList>
    </citation>
    <scope>NUCLEOTIDE SEQUENCE</scope>
    <source>
        <strain evidence="3">TRIP AH-1</strain>
    </source>
</reference>
<name>A0A445MV86_9BACT</name>
<dbReference type="PANTHER" id="PTHR11365">
    <property type="entry name" value="5-OXOPROLINASE RELATED"/>
    <property type="match status" value="1"/>
</dbReference>
<protein>
    <submittedName>
        <fullName evidence="3">Hydantoin utilization protein A</fullName>
    </submittedName>
</protein>
<dbReference type="Pfam" id="PF01968">
    <property type="entry name" value="Hydantoinase_A"/>
    <property type="match status" value="1"/>
</dbReference>
<dbReference type="Pfam" id="PF05378">
    <property type="entry name" value="Hydant_A_N"/>
    <property type="match status" value="1"/>
</dbReference>
<proteinExistence type="predicted"/>
<dbReference type="GO" id="GO:0017168">
    <property type="term" value="F:5-oxoprolinase (ATP-hydrolyzing) activity"/>
    <property type="evidence" value="ECO:0007669"/>
    <property type="project" value="TreeGrafter"/>
</dbReference>
<gene>
    <name evidence="3" type="ORF">PITCH_A1890001</name>
</gene>
<dbReference type="PANTHER" id="PTHR11365:SF23">
    <property type="entry name" value="HYPOTHETICAL 5-OXOPROLINASE (EUROFUNG)-RELATED"/>
    <property type="match status" value="1"/>
</dbReference>
<dbReference type="InterPro" id="IPR008040">
    <property type="entry name" value="Hydant_A_N"/>
</dbReference>
<dbReference type="EMBL" id="OJIN01000100">
    <property type="protein sequence ID" value="SPD73424.1"/>
    <property type="molecule type" value="Genomic_DNA"/>
</dbReference>
<feature type="domain" description="Hydantoinase/oxoprolinase N-terminal" evidence="2">
    <location>
        <begin position="3"/>
        <end position="175"/>
    </location>
</feature>
<sequence>MIIGVDTGGTFTDFVYKKDGYWEIYKSPSTPVNPAIAVLKGLTRISFNSSTVNRQIVHGSTVATNAILERKGAKTAIITNKGFEDVIEIGRQNRARLYDLSFRRPGHIVPPEMRFGVRGRILSTGEEKEALDIASLKDIAGVLKGQDVESVAVCLLFSFVNPSHEQKTGAILQDAGIPFFLSHEIVAEFREFERTSTTVINAYVSPKMQGYIGSLISGLNQSDALSIMQSNGGRITAETAMRESVRTIISGPAGGAVGAFEVGKAAGYDKLISFDMGGTSSDVCLIDGALPLTTESGMAGYPVKVPMIDIHTVGAGGGSIAYLDQGGSLRVGPRSAGADPGPICYGRGEMITVTDANLFLGRLIPDGFLGGQMILDKKRLHFYLPHRTFVWVPPICCGRIIVFLTGMS</sequence>
<dbReference type="InterPro" id="IPR002821">
    <property type="entry name" value="Hydantoinase_A"/>
</dbReference>
<evidence type="ECO:0000259" key="1">
    <source>
        <dbReference type="Pfam" id="PF01968"/>
    </source>
</evidence>
<organism evidence="3">
    <name type="scientific">uncultured Desulfobacterium sp</name>
    <dbReference type="NCBI Taxonomy" id="201089"/>
    <lineage>
        <taxon>Bacteria</taxon>
        <taxon>Pseudomonadati</taxon>
        <taxon>Thermodesulfobacteriota</taxon>
        <taxon>Desulfobacteria</taxon>
        <taxon>Desulfobacterales</taxon>
        <taxon>Desulfobacteriaceae</taxon>
        <taxon>Desulfobacterium</taxon>
        <taxon>environmental samples</taxon>
    </lineage>
</organism>
<evidence type="ECO:0000313" key="3">
    <source>
        <dbReference type="EMBL" id="SPD73424.1"/>
    </source>
</evidence>
<accession>A0A445MV86</accession>